<keyword evidence="6 7" id="KW-0472">Membrane</keyword>
<dbReference type="STRING" id="1508404.JMA_34720"/>
<dbReference type="GO" id="GO:0055085">
    <property type="term" value="P:transmembrane transport"/>
    <property type="evidence" value="ECO:0007669"/>
    <property type="project" value="InterPro"/>
</dbReference>
<evidence type="ECO:0000256" key="6">
    <source>
        <dbReference type="ARBA" id="ARBA00023136"/>
    </source>
</evidence>
<gene>
    <name evidence="9" type="ORF">JMA_34720</name>
</gene>
<evidence type="ECO:0000256" key="2">
    <source>
        <dbReference type="ARBA" id="ARBA00022448"/>
    </source>
</evidence>
<evidence type="ECO:0000313" key="10">
    <source>
        <dbReference type="Proteomes" id="UP000031449"/>
    </source>
</evidence>
<sequence>MVSNSEKYTEKKARRSLSEEKRHSIAGYLFVSPFFILFAIFGLFPMLFSFYLAFFKWNGLGEMTYNGINNFTIIFNDPIFWKSIYNTVIIGLLGTVPQLIVAFLLAYALNSQVLRFKNTFRVAIFMPYVTSIVAVAILFSIIFNNQSFGLVNSFLGIFGVEPIVFTQSEWGAKIAIAAMIFWRWVGYNTIIYLAGMQSISNDLYEAAKIDGATLTQQLRYITLPMLKPFVLFTVFMGTIGSLQIFTEPLIFFGGNLREEGITVVAYLYRDAFENNFFGTASAVAIVLFVIIMVFSVINLLVTNRLGRGKARKA</sequence>
<protein>
    <submittedName>
        <fullName evidence="9">Sugar transporter</fullName>
    </submittedName>
</protein>
<dbReference type="EMBL" id="CP009416">
    <property type="protein sequence ID" value="AJD92789.1"/>
    <property type="molecule type" value="Genomic_DNA"/>
</dbReference>
<keyword evidence="10" id="KW-1185">Reference proteome</keyword>
<evidence type="ECO:0000256" key="7">
    <source>
        <dbReference type="RuleBase" id="RU363032"/>
    </source>
</evidence>
<feature type="transmembrane region" description="Helical" evidence="7">
    <location>
        <begin position="276"/>
        <end position="301"/>
    </location>
</feature>
<dbReference type="OrthoDB" id="9785347at2"/>
<evidence type="ECO:0000259" key="8">
    <source>
        <dbReference type="PROSITE" id="PS50928"/>
    </source>
</evidence>
<dbReference type="Pfam" id="PF00528">
    <property type="entry name" value="BPD_transp_1"/>
    <property type="match status" value="1"/>
</dbReference>
<dbReference type="Gene3D" id="1.10.3720.10">
    <property type="entry name" value="MetI-like"/>
    <property type="match status" value="1"/>
</dbReference>
<keyword evidence="5 7" id="KW-1133">Transmembrane helix</keyword>
<keyword evidence="3" id="KW-1003">Cell membrane</keyword>
<accession>A0A0B5AXP3</accession>
<dbReference type="KEGG" id="jeo:JMA_34720"/>
<evidence type="ECO:0000256" key="5">
    <source>
        <dbReference type="ARBA" id="ARBA00022989"/>
    </source>
</evidence>
<feature type="domain" description="ABC transmembrane type-1" evidence="8">
    <location>
        <begin position="84"/>
        <end position="298"/>
    </location>
</feature>
<dbReference type="BioCyc" id="JESP1508404:G14D9-12753-MONOMER"/>
<keyword evidence="2 7" id="KW-0813">Transport</keyword>
<organism evidence="9 10">
    <name type="scientific">Jeotgalibacillus malaysiensis</name>
    <dbReference type="NCBI Taxonomy" id="1508404"/>
    <lineage>
        <taxon>Bacteria</taxon>
        <taxon>Bacillati</taxon>
        <taxon>Bacillota</taxon>
        <taxon>Bacilli</taxon>
        <taxon>Bacillales</taxon>
        <taxon>Caryophanaceae</taxon>
        <taxon>Jeotgalibacillus</taxon>
    </lineage>
</organism>
<dbReference type="CDD" id="cd06261">
    <property type="entry name" value="TM_PBP2"/>
    <property type="match status" value="1"/>
</dbReference>
<dbReference type="GO" id="GO:0005886">
    <property type="term" value="C:plasma membrane"/>
    <property type="evidence" value="ECO:0007669"/>
    <property type="project" value="UniProtKB-SubCell"/>
</dbReference>
<keyword evidence="9" id="KW-0762">Sugar transport</keyword>
<comment type="similarity">
    <text evidence="7">Belongs to the binding-protein-dependent transport system permease family.</text>
</comment>
<evidence type="ECO:0000256" key="1">
    <source>
        <dbReference type="ARBA" id="ARBA00004651"/>
    </source>
</evidence>
<dbReference type="PANTHER" id="PTHR30193:SF37">
    <property type="entry name" value="INNER MEMBRANE ABC TRANSPORTER PERMEASE PROTEIN YCJO"/>
    <property type="match status" value="1"/>
</dbReference>
<dbReference type="PROSITE" id="PS50928">
    <property type="entry name" value="ABC_TM1"/>
    <property type="match status" value="1"/>
</dbReference>
<feature type="transmembrane region" description="Helical" evidence="7">
    <location>
        <begin position="25"/>
        <end position="54"/>
    </location>
</feature>
<dbReference type="PANTHER" id="PTHR30193">
    <property type="entry name" value="ABC TRANSPORTER PERMEASE PROTEIN"/>
    <property type="match status" value="1"/>
</dbReference>
<dbReference type="InterPro" id="IPR035906">
    <property type="entry name" value="MetI-like_sf"/>
</dbReference>
<reference evidence="9 10" key="1">
    <citation type="submission" date="2014-08" db="EMBL/GenBank/DDBJ databases">
        <title>Complete genome of a marine bacteria Jeotgalibacillus malaysiensis.</title>
        <authorList>
            <person name="Yaakop A.S."/>
            <person name="Chan K.-G."/>
            <person name="Goh K.M."/>
        </authorList>
    </citation>
    <scope>NUCLEOTIDE SEQUENCE [LARGE SCALE GENOMIC DNA]</scope>
    <source>
        <strain evidence="9 10">D5</strain>
    </source>
</reference>
<dbReference type="HOGENOM" id="CLU_016047_0_2_9"/>
<evidence type="ECO:0000256" key="3">
    <source>
        <dbReference type="ARBA" id="ARBA00022475"/>
    </source>
</evidence>
<dbReference type="SUPFAM" id="SSF161098">
    <property type="entry name" value="MetI-like"/>
    <property type="match status" value="1"/>
</dbReference>
<dbReference type="InterPro" id="IPR051393">
    <property type="entry name" value="ABC_transporter_permease"/>
</dbReference>
<feature type="transmembrane region" description="Helical" evidence="7">
    <location>
        <begin position="84"/>
        <end position="110"/>
    </location>
</feature>
<proteinExistence type="inferred from homology"/>
<keyword evidence="4 7" id="KW-0812">Transmembrane</keyword>
<feature type="transmembrane region" description="Helical" evidence="7">
    <location>
        <begin position="229"/>
        <end position="246"/>
    </location>
</feature>
<dbReference type="Proteomes" id="UP000031449">
    <property type="component" value="Chromosome"/>
</dbReference>
<feature type="transmembrane region" description="Helical" evidence="7">
    <location>
        <begin position="174"/>
        <end position="194"/>
    </location>
</feature>
<name>A0A0B5AXP3_9BACL</name>
<evidence type="ECO:0000313" key="9">
    <source>
        <dbReference type="EMBL" id="AJD92789.1"/>
    </source>
</evidence>
<dbReference type="AlphaFoldDB" id="A0A0B5AXP3"/>
<feature type="transmembrane region" description="Helical" evidence="7">
    <location>
        <begin position="122"/>
        <end position="143"/>
    </location>
</feature>
<comment type="subcellular location">
    <subcellularLocation>
        <location evidence="1 7">Cell membrane</location>
        <topology evidence="1 7">Multi-pass membrane protein</topology>
    </subcellularLocation>
</comment>
<evidence type="ECO:0000256" key="4">
    <source>
        <dbReference type="ARBA" id="ARBA00022692"/>
    </source>
</evidence>
<dbReference type="InterPro" id="IPR000515">
    <property type="entry name" value="MetI-like"/>
</dbReference>